<dbReference type="GO" id="GO:0071949">
    <property type="term" value="F:FAD binding"/>
    <property type="evidence" value="ECO:0007669"/>
    <property type="project" value="InterPro"/>
</dbReference>
<accession>A0A7I8KGV9</accession>
<dbReference type="PANTHER" id="PTHR43004">
    <property type="entry name" value="TRK SYSTEM POTASSIUM UPTAKE PROTEIN"/>
    <property type="match status" value="1"/>
</dbReference>
<keyword evidence="2" id="KW-0274">FAD</keyword>
<dbReference type="Gene3D" id="3.50.50.60">
    <property type="entry name" value="FAD/NAD(P)-binding domain"/>
    <property type="match status" value="1"/>
</dbReference>
<dbReference type="Pfam" id="PF21274">
    <property type="entry name" value="Rng_hyd_C"/>
    <property type="match status" value="1"/>
</dbReference>
<dbReference type="GO" id="GO:0005739">
    <property type="term" value="C:mitochondrion"/>
    <property type="evidence" value="ECO:0007669"/>
    <property type="project" value="TreeGrafter"/>
</dbReference>
<dbReference type="AlphaFoldDB" id="A0A7I8KGV9"/>
<sequence length="718" mass="78921">MAGAAGCLKRRGRLFFSPSRTSCGHQFSSLSPLTASLVRDGKGGAEVGECHVPVLIVGAGPVGLVLSLFLSKLGIKCAVVEKSITFSQHPQAHFINNRSMELFRKLDGLAEDIQGLQPPIDQWRKFVYCTSLSGTILGSVDHMRPQDFEKLVSPTSVAHFSQYKLTRLLVKKLENVGFRVCGSDESGLSDDMVFEKKILMGHECTSIHPFPQGVKVGASFYNDGKVMEKKIHCEILVGADGARSNVRKLVGIEMKGERNLQKLISVHFLSRDLGQFLLHERPGMLFFIFNPDAIGVLVAHDLSQGEFVLQVPFYPPQQCLQDFSPRVCQEIICNLVGCKLPDVQIVDIKPWVMHAEVAERFDACDGRVILAGDAAHRFPPAGGFGMNTGIQDAHNLAWKIAALFNGIASTSILQTYEMERRPIALFNTELSIQNFRAAMSIPAALGLDPAVADTVHEAINSSIGSILPSAVQKRVMEGIFAIGRAQVSESLLNENSPLMSWRLAKVRSILNEGKSLQLQFPAEDLGFRYLEGAMDSSVSGRIKDKEESTSGCRGESRDYVPSSEPGSRIPHMPVRLLNASGDKDILSTLDLVPADKLEFLLIIAPVKESYDLALSAFRVARDFGVVLKVCTMWPHGSFDEHQSGSGRALEPWDNYMDVEEVKPSPSWWETCQITSDGAIMVRPDDHIAWRATAKVGSNAVDEMKRVFSRILGRSIVSE</sequence>
<name>A0A7I8KGV9_SPIIN</name>
<evidence type="ECO:0000256" key="3">
    <source>
        <dbReference type="SAM" id="MobiDB-lite"/>
    </source>
</evidence>
<evidence type="ECO:0000313" key="6">
    <source>
        <dbReference type="Proteomes" id="UP000663760"/>
    </source>
</evidence>
<feature type="region of interest" description="Disordered" evidence="3">
    <location>
        <begin position="540"/>
        <end position="566"/>
    </location>
</feature>
<dbReference type="InterPro" id="IPR050641">
    <property type="entry name" value="RIFMO-like"/>
</dbReference>
<feature type="domain" description="FAD-binding" evidence="4">
    <location>
        <begin position="52"/>
        <end position="424"/>
    </location>
</feature>
<proteinExistence type="predicted"/>
<dbReference type="GO" id="GO:0006744">
    <property type="term" value="P:ubiquinone biosynthetic process"/>
    <property type="evidence" value="ECO:0007669"/>
    <property type="project" value="TreeGrafter"/>
</dbReference>
<dbReference type="PRINTS" id="PR00420">
    <property type="entry name" value="RNGMNOXGNASE"/>
</dbReference>
<keyword evidence="1" id="KW-0285">Flavoprotein</keyword>
<evidence type="ECO:0000313" key="5">
    <source>
        <dbReference type="EMBL" id="CAA7396394.1"/>
    </source>
</evidence>
<dbReference type="Pfam" id="PF01494">
    <property type="entry name" value="FAD_binding_3"/>
    <property type="match status" value="1"/>
</dbReference>
<dbReference type="OrthoDB" id="1716816at2759"/>
<evidence type="ECO:0000256" key="2">
    <source>
        <dbReference type="ARBA" id="ARBA00022827"/>
    </source>
</evidence>
<organism evidence="5 6">
    <name type="scientific">Spirodela intermedia</name>
    <name type="common">Intermediate duckweed</name>
    <dbReference type="NCBI Taxonomy" id="51605"/>
    <lineage>
        <taxon>Eukaryota</taxon>
        <taxon>Viridiplantae</taxon>
        <taxon>Streptophyta</taxon>
        <taxon>Embryophyta</taxon>
        <taxon>Tracheophyta</taxon>
        <taxon>Spermatophyta</taxon>
        <taxon>Magnoliopsida</taxon>
        <taxon>Liliopsida</taxon>
        <taxon>Araceae</taxon>
        <taxon>Lemnoideae</taxon>
        <taxon>Spirodela</taxon>
    </lineage>
</organism>
<dbReference type="PANTHER" id="PTHR43004:SF6">
    <property type="entry name" value="FAD_NAD(P)-BINDING OXIDOREDUCTASE FAMILY PROTEIN"/>
    <property type="match status" value="1"/>
</dbReference>
<dbReference type="EMBL" id="LR746268">
    <property type="protein sequence ID" value="CAA7396394.1"/>
    <property type="molecule type" value="Genomic_DNA"/>
</dbReference>
<keyword evidence="6" id="KW-1185">Reference proteome</keyword>
<reference evidence="5" key="1">
    <citation type="submission" date="2020-02" db="EMBL/GenBank/DDBJ databases">
        <authorList>
            <person name="Scholz U."/>
            <person name="Mascher M."/>
            <person name="Fiebig A."/>
        </authorList>
    </citation>
    <scope>NUCLEOTIDE SEQUENCE</scope>
</reference>
<dbReference type="Gene3D" id="3.40.30.120">
    <property type="match status" value="1"/>
</dbReference>
<protein>
    <recommendedName>
        <fullName evidence="4">FAD-binding domain-containing protein</fullName>
    </recommendedName>
</protein>
<dbReference type="Gene3D" id="3.30.9.10">
    <property type="entry name" value="D-Amino Acid Oxidase, subunit A, domain 2"/>
    <property type="match status" value="1"/>
</dbReference>
<evidence type="ECO:0000256" key="1">
    <source>
        <dbReference type="ARBA" id="ARBA00022630"/>
    </source>
</evidence>
<feature type="compositionally biased region" description="Basic and acidic residues" evidence="3">
    <location>
        <begin position="541"/>
        <end position="558"/>
    </location>
</feature>
<dbReference type="Proteomes" id="UP000663760">
    <property type="component" value="Chromosome 5"/>
</dbReference>
<dbReference type="InterPro" id="IPR036188">
    <property type="entry name" value="FAD/NAD-bd_sf"/>
</dbReference>
<gene>
    <name evidence="5" type="ORF">SI8410_05007057</name>
</gene>
<dbReference type="GO" id="GO:0016709">
    <property type="term" value="F:oxidoreductase activity, acting on paired donors, with incorporation or reduction of molecular oxygen, NAD(P)H as one donor, and incorporation of one atom of oxygen"/>
    <property type="evidence" value="ECO:0007669"/>
    <property type="project" value="UniProtKB-ARBA"/>
</dbReference>
<dbReference type="SUPFAM" id="SSF51905">
    <property type="entry name" value="FAD/NAD(P)-binding domain"/>
    <property type="match status" value="1"/>
</dbReference>
<evidence type="ECO:0000259" key="4">
    <source>
        <dbReference type="Pfam" id="PF01494"/>
    </source>
</evidence>
<dbReference type="InterPro" id="IPR002938">
    <property type="entry name" value="FAD-bd"/>
</dbReference>